<feature type="transmembrane region" description="Helical" evidence="1">
    <location>
        <begin position="135"/>
        <end position="157"/>
    </location>
</feature>
<keyword evidence="1" id="KW-0812">Transmembrane</keyword>
<name>A0A8R1ICC0_CAEJA</name>
<dbReference type="PANTHER" id="PTHR33444">
    <property type="entry name" value="SI:DKEY-19B23.12-RELATED"/>
    <property type="match status" value="1"/>
</dbReference>
<proteinExistence type="predicted"/>
<reference evidence="3" key="1">
    <citation type="submission" date="2010-08" db="EMBL/GenBank/DDBJ databases">
        <authorList>
            <consortium name="Caenorhabditis japonica Sequencing Consortium"/>
            <person name="Wilson R.K."/>
        </authorList>
    </citation>
    <scope>NUCLEOTIDE SEQUENCE [LARGE SCALE GENOMIC DNA]</scope>
    <source>
        <strain evidence="3">DF5081</strain>
    </source>
</reference>
<protein>
    <recommendedName>
        <fullName evidence="4">Transmembrane protein</fullName>
    </recommendedName>
</protein>
<sequence length="199" mass="23201">MSKSEKILEEGSHGSIEPIGRSKRWMSFMNHGMDKALTKSSFDEEMDEEMASGCNILFTSLTVCLIIFGIARREECDGQPMIPIFIIVLGCLWLAKDIIERCRRRYQRKRESPLPSADGELRDSQGRSGFPYPCAYVHFLLELAVFVWFLFGCYWVFGSWSRRAYCDWWTFYIAVAYLLFSLFCLCVGAFCCLFRYREI</sequence>
<evidence type="ECO:0008006" key="4">
    <source>
        <dbReference type="Google" id="ProtNLM"/>
    </source>
</evidence>
<evidence type="ECO:0000313" key="3">
    <source>
        <dbReference type="Proteomes" id="UP000005237"/>
    </source>
</evidence>
<feature type="transmembrane region" description="Helical" evidence="1">
    <location>
        <begin position="82"/>
        <end position="99"/>
    </location>
</feature>
<dbReference type="AlphaFoldDB" id="A0A8R1ICC0"/>
<dbReference type="EnsemblMetazoa" id="CJA31574.1">
    <property type="protein sequence ID" value="CJA31574.1"/>
    <property type="gene ID" value="WBGene00207421"/>
</dbReference>
<dbReference type="InterPro" id="IPR040350">
    <property type="entry name" value="TMEM272"/>
</dbReference>
<evidence type="ECO:0000256" key="1">
    <source>
        <dbReference type="SAM" id="Phobius"/>
    </source>
</evidence>
<reference evidence="2" key="2">
    <citation type="submission" date="2022-06" db="UniProtKB">
        <authorList>
            <consortium name="EnsemblMetazoa"/>
        </authorList>
    </citation>
    <scope>IDENTIFICATION</scope>
    <source>
        <strain evidence="2">DF5081</strain>
    </source>
</reference>
<accession>A0A8R1ICC0</accession>
<keyword evidence="1" id="KW-0472">Membrane</keyword>
<dbReference type="Proteomes" id="UP000005237">
    <property type="component" value="Unassembled WGS sequence"/>
</dbReference>
<keyword evidence="3" id="KW-1185">Reference proteome</keyword>
<keyword evidence="1" id="KW-1133">Transmembrane helix</keyword>
<dbReference type="PANTHER" id="PTHR33444:SF7">
    <property type="entry name" value="TRANSMEMBRANE PROTEIN 272"/>
    <property type="match status" value="1"/>
</dbReference>
<organism evidence="2 3">
    <name type="scientific">Caenorhabditis japonica</name>
    <dbReference type="NCBI Taxonomy" id="281687"/>
    <lineage>
        <taxon>Eukaryota</taxon>
        <taxon>Metazoa</taxon>
        <taxon>Ecdysozoa</taxon>
        <taxon>Nematoda</taxon>
        <taxon>Chromadorea</taxon>
        <taxon>Rhabditida</taxon>
        <taxon>Rhabditina</taxon>
        <taxon>Rhabditomorpha</taxon>
        <taxon>Rhabditoidea</taxon>
        <taxon>Rhabditidae</taxon>
        <taxon>Peloderinae</taxon>
        <taxon>Caenorhabditis</taxon>
    </lineage>
</organism>
<evidence type="ECO:0000313" key="2">
    <source>
        <dbReference type="EnsemblMetazoa" id="CJA31574.1"/>
    </source>
</evidence>
<feature type="transmembrane region" description="Helical" evidence="1">
    <location>
        <begin position="50"/>
        <end position="70"/>
    </location>
</feature>
<feature type="transmembrane region" description="Helical" evidence="1">
    <location>
        <begin position="169"/>
        <end position="194"/>
    </location>
</feature>